<dbReference type="Pfam" id="PF12697">
    <property type="entry name" value="Abhydrolase_6"/>
    <property type="match status" value="1"/>
</dbReference>
<comment type="caution">
    <text evidence="2">The sequence shown here is derived from an EMBL/GenBank/DDBJ whole genome shotgun (WGS) entry which is preliminary data.</text>
</comment>
<dbReference type="InterPro" id="IPR000073">
    <property type="entry name" value="AB_hydrolase_1"/>
</dbReference>
<dbReference type="SUPFAM" id="SSF53474">
    <property type="entry name" value="alpha/beta-Hydrolases"/>
    <property type="match status" value="1"/>
</dbReference>
<dbReference type="PANTHER" id="PTHR43689">
    <property type="entry name" value="HYDROLASE"/>
    <property type="match status" value="1"/>
</dbReference>
<organism evidence="2 3">
    <name type="scientific">Salvia divinorum</name>
    <name type="common">Maria pastora</name>
    <name type="synonym">Diviner's sage</name>
    <dbReference type="NCBI Taxonomy" id="28513"/>
    <lineage>
        <taxon>Eukaryota</taxon>
        <taxon>Viridiplantae</taxon>
        <taxon>Streptophyta</taxon>
        <taxon>Embryophyta</taxon>
        <taxon>Tracheophyta</taxon>
        <taxon>Spermatophyta</taxon>
        <taxon>Magnoliopsida</taxon>
        <taxon>eudicotyledons</taxon>
        <taxon>Gunneridae</taxon>
        <taxon>Pentapetalae</taxon>
        <taxon>asterids</taxon>
        <taxon>lamiids</taxon>
        <taxon>Lamiales</taxon>
        <taxon>Lamiaceae</taxon>
        <taxon>Nepetoideae</taxon>
        <taxon>Mentheae</taxon>
        <taxon>Salviinae</taxon>
        <taxon>Salvia</taxon>
        <taxon>Salvia subgen. Calosphace</taxon>
    </lineage>
</organism>
<evidence type="ECO:0000259" key="1">
    <source>
        <dbReference type="Pfam" id="PF12697"/>
    </source>
</evidence>
<evidence type="ECO:0000313" key="3">
    <source>
        <dbReference type="Proteomes" id="UP001567538"/>
    </source>
</evidence>
<dbReference type="EMBL" id="JBEAFC010000014">
    <property type="protein sequence ID" value="KAL1533046.1"/>
    <property type="molecule type" value="Genomic_DNA"/>
</dbReference>
<dbReference type="Proteomes" id="UP001567538">
    <property type="component" value="Unassembled WGS sequence"/>
</dbReference>
<accession>A0ABD1FMI5</accession>
<sequence length="508" mass="55612">MVKGGASPSTMYIYQVGSGIIGRPEWSADNSRPSLDPPPLMSVCGVHGQFFVPKSNNLKSRHQNAHHVSYAFTSQYPISEDKFVVRASASAPPLGGDYSEKPTQKARRIAGIDHDEIEDPSSLADSDSCFCTFNGVQIHHKIFDAELSEDTLQKGLAPHSPNYRKRVSYPMILLHGFGASVYSWSQVMKPLAKATGSKVLAFDRPAFGLTSRVAPVKQPLSGSQDSRPLNPYSMMFSVLATKYFIDFLAADKAILVGHSAGALVALNTYFEAPEHVAALILVAPAILAPFAMKSAVKENQKGTDNQNQGKSSDLNMTRNFLFRLGRVISGLTKYIIEAIMNVIKGMGGMIKSLYQKALSAILRSAFGVTLIRMIIDISGTQAVRSAWYDSKQVSDDVLQGYTKPLRVKGWDRALVEYTVALLTDSLSKSNDKRLSEISCPVLIVTGDTDRLVPSWNSERLSRAIPGSAFELIKNCGHLPQEEKAEEFLSIVDKFVQRVFGEARLQAAT</sequence>
<dbReference type="GO" id="GO:0016787">
    <property type="term" value="F:hydrolase activity"/>
    <property type="evidence" value="ECO:0007669"/>
    <property type="project" value="UniProtKB-ARBA"/>
</dbReference>
<name>A0ABD1FMI5_SALDI</name>
<keyword evidence="3" id="KW-1185">Reference proteome</keyword>
<feature type="domain" description="AB hydrolase-1" evidence="1">
    <location>
        <begin position="172"/>
        <end position="488"/>
    </location>
</feature>
<dbReference type="PANTHER" id="PTHR43689:SF1">
    <property type="entry name" value="ALPHA_BETA-HYDROLASES SUPERFAMILY PROTEIN"/>
    <property type="match status" value="1"/>
</dbReference>
<dbReference type="AlphaFoldDB" id="A0ABD1FMI5"/>
<dbReference type="Gene3D" id="3.40.50.1820">
    <property type="entry name" value="alpha/beta hydrolase"/>
    <property type="match status" value="1"/>
</dbReference>
<protein>
    <recommendedName>
        <fullName evidence="1">AB hydrolase-1 domain-containing protein</fullName>
    </recommendedName>
</protein>
<reference evidence="2 3" key="1">
    <citation type="submission" date="2024-06" db="EMBL/GenBank/DDBJ databases">
        <title>A chromosome level genome sequence of Diviner's sage (Salvia divinorum).</title>
        <authorList>
            <person name="Ford S.A."/>
            <person name="Ro D.-K."/>
            <person name="Ness R.W."/>
            <person name="Phillips M.A."/>
        </authorList>
    </citation>
    <scope>NUCLEOTIDE SEQUENCE [LARGE SCALE GENOMIC DNA]</scope>
    <source>
        <strain evidence="2">SAF-2024a</strain>
        <tissue evidence="2">Leaf</tissue>
    </source>
</reference>
<proteinExistence type="predicted"/>
<gene>
    <name evidence="2" type="ORF">AAHA92_32987</name>
</gene>
<dbReference type="InterPro" id="IPR029058">
    <property type="entry name" value="AB_hydrolase_fold"/>
</dbReference>
<evidence type="ECO:0000313" key="2">
    <source>
        <dbReference type="EMBL" id="KAL1533046.1"/>
    </source>
</evidence>